<proteinExistence type="predicted"/>
<name>A0A2N7F5F8_VIBSP</name>
<sequence length="269" mass="31098">MTRDDFSNELKRLREEQGLSQEELATLLAHSHRAFEGVNQVMISKWERGETKTSLLRRLGIANYFAQVYEFDAKEVDVISPSVKLGEIPVNQDISYSYAIDNVVSYTVKSIPSELWTDILSLHSKLYSLDFLKFYNADHLSVDNLVILSFYCKGLIVGHIVYDDQTDMLLSVGSISLSIRKQILQYIADDLKKPSFVIPVHDPAMAQFLYDLYLTPKRSMFGLFLFRVDPLPLVNNPFYQNMSADRDQSFKYFSYYSQKMKKKSIEFTV</sequence>
<dbReference type="RefSeq" id="WP_157940555.1">
    <property type="nucleotide sequence ID" value="NZ_CAWNSM010000085.1"/>
</dbReference>
<dbReference type="Gene3D" id="1.10.260.40">
    <property type="entry name" value="lambda repressor-like DNA-binding domains"/>
    <property type="match status" value="1"/>
</dbReference>
<evidence type="ECO:0000313" key="3">
    <source>
        <dbReference type="Proteomes" id="UP000235330"/>
    </source>
</evidence>
<dbReference type="PROSITE" id="PS50943">
    <property type="entry name" value="HTH_CROC1"/>
    <property type="match status" value="1"/>
</dbReference>
<dbReference type="Pfam" id="PF01381">
    <property type="entry name" value="HTH_3"/>
    <property type="match status" value="1"/>
</dbReference>
<evidence type="ECO:0000313" key="2">
    <source>
        <dbReference type="EMBL" id="PMJ60889.1"/>
    </source>
</evidence>
<protein>
    <recommendedName>
        <fullName evidence="1">HTH cro/C1-type domain-containing protein</fullName>
    </recommendedName>
</protein>
<dbReference type="Proteomes" id="UP000235330">
    <property type="component" value="Unassembled WGS sequence"/>
</dbReference>
<dbReference type="InterPro" id="IPR001387">
    <property type="entry name" value="Cro/C1-type_HTH"/>
</dbReference>
<dbReference type="CDD" id="cd00093">
    <property type="entry name" value="HTH_XRE"/>
    <property type="match status" value="1"/>
</dbReference>
<gene>
    <name evidence="2" type="ORF">BCU17_06970</name>
</gene>
<dbReference type="EMBL" id="MCWU01000085">
    <property type="protein sequence ID" value="PMJ60889.1"/>
    <property type="molecule type" value="Genomic_DNA"/>
</dbReference>
<accession>A0A2N7F5F8</accession>
<dbReference type="SMART" id="SM00530">
    <property type="entry name" value="HTH_XRE"/>
    <property type="match status" value="1"/>
</dbReference>
<evidence type="ECO:0000259" key="1">
    <source>
        <dbReference type="PROSITE" id="PS50943"/>
    </source>
</evidence>
<dbReference type="SUPFAM" id="SSF47413">
    <property type="entry name" value="lambda repressor-like DNA-binding domains"/>
    <property type="match status" value="1"/>
</dbReference>
<organism evidence="2 3">
    <name type="scientific">Vibrio splendidus</name>
    <dbReference type="NCBI Taxonomy" id="29497"/>
    <lineage>
        <taxon>Bacteria</taxon>
        <taxon>Pseudomonadati</taxon>
        <taxon>Pseudomonadota</taxon>
        <taxon>Gammaproteobacteria</taxon>
        <taxon>Vibrionales</taxon>
        <taxon>Vibrionaceae</taxon>
        <taxon>Vibrio</taxon>
    </lineage>
</organism>
<comment type="caution">
    <text evidence="2">The sequence shown here is derived from an EMBL/GenBank/DDBJ whole genome shotgun (WGS) entry which is preliminary data.</text>
</comment>
<dbReference type="GO" id="GO:0003677">
    <property type="term" value="F:DNA binding"/>
    <property type="evidence" value="ECO:0007669"/>
    <property type="project" value="InterPro"/>
</dbReference>
<feature type="domain" description="HTH cro/C1-type" evidence="1">
    <location>
        <begin position="10"/>
        <end position="55"/>
    </location>
</feature>
<dbReference type="InterPro" id="IPR010982">
    <property type="entry name" value="Lambda_DNA-bd_dom_sf"/>
</dbReference>
<dbReference type="AlphaFoldDB" id="A0A2N7F5F8"/>
<reference evidence="3" key="1">
    <citation type="submission" date="2016-07" db="EMBL/GenBank/DDBJ databases">
        <title>Nontailed viruses are major unrecognized killers of bacteria in the ocean.</title>
        <authorList>
            <person name="Kauffman K."/>
            <person name="Hussain F."/>
            <person name="Yang J."/>
            <person name="Arevalo P."/>
            <person name="Brown J."/>
            <person name="Cutler M."/>
            <person name="Kelly L."/>
            <person name="Polz M.F."/>
        </authorList>
    </citation>
    <scope>NUCLEOTIDE SEQUENCE [LARGE SCALE GENOMIC DNA]</scope>
    <source>
        <strain evidence="3">10N.261.55.E11</strain>
    </source>
</reference>